<dbReference type="SUPFAM" id="SSF53448">
    <property type="entry name" value="Nucleotide-diphospho-sugar transferases"/>
    <property type="match status" value="3"/>
</dbReference>
<dbReference type="GO" id="GO:0016757">
    <property type="term" value="F:glycosyltransferase activity"/>
    <property type="evidence" value="ECO:0007669"/>
    <property type="project" value="UniProtKB-KW"/>
</dbReference>
<dbReference type="InterPro" id="IPR029063">
    <property type="entry name" value="SAM-dependent_MTases_sf"/>
</dbReference>
<dbReference type="EMBL" id="CP141615">
    <property type="protein sequence ID" value="WRP16192.1"/>
    <property type="molecule type" value="Genomic_DNA"/>
</dbReference>
<evidence type="ECO:0000256" key="1">
    <source>
        <dbReference type="SAM" id="MobiDB-lite"/>
    </source>
</evidence>
<feature type="domain" description="Glycosyltransferase 2-like" evidence="2">
    <location>
        <begin position="242"/>
        <end position="368"/>
    </location>
</feature>
<dbReference type="PANTHER" id="PTHR43179">
    <property type="entry name" value="RHAMNOSYLTRANSFERASE WBBL"/>
    <property type="match status" value="1"/>
</dbReference>
<organism evidence="3 4">
    <name type="scientific">Carboxydichorda subterranea</name>
    <dbReference type="NCBI Taxonomy" id="3109565"/>
    <lineage>
        <taxon>Bacteria</taxon>
        <taxon>Bacillati</taxon>
        <taxon>Bacillota</taxon>
        <taxon>Limnochordia</taxon>
        <taxon>Limnochordales</taxon>
        <taxon>Geochordaceae</taxon>
        <taxon>Carboxydichorda</taxon>
    </lineage>
</organism>
<dbReference type="InterPro" id="IPR001173">
    <property type="entry name" value="Glyco_trans_2-like"/>
</dbReference>
<dbReference type="RefSeq" id="WP_324715464.1">
    <property type="nucleotide sequence ID" value="NZ_CP141615.1"/>
</dbReference>
<keyword evidence="4" id="KW-1185">Reference proteome</keyword>
<feature type="domain" description="Glycosyltransferase 2-like" evidence="2">
    <location>
        <begin position="768"/>
        <end position="938"/>
    </location>
</feature>
<accession>A0ABZ1BVM9</accession>
<dbReference type="SUPFAM" id="SSF53335">
    <property type="entry name" value="S-adenosyl-L-methionine-dependent methyltransferases"/>
    <property type="match status" value="1"/>
</dbReference>
<dbReference type="PANTHER" id="PTHR43179:SF7">
    <property type="entry name" value="RHAMNOSYLTRANSFERASE WBBL"/>
    <property type="match status" value="1"/>
</dbReference>
<dbReference type="EC" id="2.4.-.-" evidence="3"/>
<evidence type="ECO:0000313" key="4">
    <source>
        <dbReference type="Proteomes" id="UP001332192"/>
    </source>
</evidence>
<evidence type="ECO:0000259" key="2">
    <source>
        <dbReference type="Pfam" id="PF00535"/>
    </source>
</evidence>
<keyword evidence="3" id="KW-0808">Transferase</keyword>
<proteinExistence type="predicted"/>
<sequence>MWLVDVLRPRVLVELGTHGGDSYCAFCQAVRELGLSTRCYAVDTWRGDPHSGYYGPEVLADLRAHHDPLYGHFSTLIQATFDEAVTQFPDASIDLLHIDGYHVYEAVKHDFETWLPKMSERGVVLLHDTQVKEREFGVWKLWSELQGRYPSFEFHHGYGLGVVAVGSDYPSGLRALLDASPEEADRVRQVFAQLGAKVAASLPGSSRAAGDQAPHTPQPRPTSEAIRHATESSSAPSFPRASVVIPVYNNWRYTFACLTSLERTGVTRRAEVIVVDNGSTDETAIDLPRLFPWVKVLRYNENLGFSAACNQGAAAARAPFIVFLNNDTEVKPGWLDALVAAAEASPRIAIVGSKLLFPDGRVQHAGVQIRYGAPFPLTAMHVRYGMPDDGGDKAAVVDAVTGASMLVRREVFQAVGGFDEGYKNGYEDVDLCLKVRSRGLDIVYEPRSVAIHYESATPGRHKHEEQNNVRLHRLWMGVISSMRPPRTGKTETTPRPRVSVILVTHNSLRTIVPCVESILSELQPDDELIVVDNASQDATASYLNVIAQQEPGKLLTVHFSQDNVGYAAGAAIGARIARNRFVAFVNPDTLVFDSWIDDLVRPMLENEEIAASGPVSNYAAGLQNVARYLENVPPQVSIDWLRARLREGWSEKTVETRLLIGFCLAVRRDAFEAVGGFDESLFLGNDDLDLSWRLWKAGYKQVVVPSVFVLHHGQASFRTEPQAKTAYLVQQSTNQLYEKLYAAYSGAVPRPQDLWGIDWFCPQADLVSVIIPVRHGPSVTRRCLEALVRHTHRPFEVIIVDNDTDPETKEVIEEFARGHDHVTVIRNAENVGYPVACNQGMARARGEYLVVMNNDVVVTPHWASRLLAALSVEPKLGAVGPRTNFVVGPQLVEGASYTEESLDAWAEEWFRKHAGSLRLTMRLIGFLMMIKREVIEQIGGFDPLFGVGNFEDDDFSLRAQLAGYKLAIADDVFVHHYGSQSFRQAPSDYARLMEVNRRLFAAKWEVAFESGGYNPATVLQRGGYRLAEVYVPLAYEAIFSPQGESLDVGLSAERVLLCVPDPSDADAAWLGFIEEYLKGVGNGGNLGLVVWVEPAELEWFNHVIASMRRVANELGVNLDTRDDIAVEARRLPSAQRGAVYRAATHFVSLPGVRQGSLAREARASGLPVLDGSTVGRGAPGALHSVMSMSARG</sequence>
<name>A0ABZ1BVM9_9FIRM</name>
<keyword evidence="3" id="KW-0328">Glycosyltransferase</keyword>
<dbReference type="Gene3D" id="3.90.550.10">
    <property type="entry name" value="Spore Coat Polysaccharide Biosynthesis Protein SpsA, Chain A"/>
    <property type="match status" value="3"/>
</dbReference>
<feature type="region of interest" description="Disordered" evidence="1">
    <location>
        <begin position="203"/>
        <end position="237"/>
    </location>
</feature>
<protein>
    <submittedName>
        <fullName evidence="3">Glycosyltransferase</fullName>
        <ecNumber evidence="3">2.4.-.-</ecNumber>
    </submittedName>
</protein>
<dbReference type="Gene3D" id="3.40.50.150">
    <property type="entry name" value="Vaccinia Virus protein VP39"/>
    <property type="match status" value="1"/>
</dbReference>
<dbReference type="Pfam" id="PF13578">
    <property type="entry name" value="Methyltransf_24"/>
    <property type="match status" value="1"/>
</dbReference>
<feature type="domain" description="Glycosyltransferase 2-like" evidence="2">
    <location>
        <begin position="499"/>
        <end position="674"/>
    </location>
</feature>
<dbReference type="CDD" id="cd04186">
    <property type="entry name" value="GT_2_like_c"/>
    <property type="match status" value="3"/>
</dbReference>
<dbReference type="Proteomes" id="UP001332192">
    <property type="component" value="Chromosome"/>
</dbReference>
<evidence type="ECO:0000313" key="3">
    <source>
        <dbReference type="EMBL" id="WRP16192.1"/>
    </source>
</evidence>
<dbReference type="InterPro" id="IPR029044">
    <property type="entry name" value="Nucleotide-diphossugar_trans"/>
</dbReference>
<dbReference type="Pfam" id="PF00535">
    <property type="entry name" value="Glycos_transf_2"/>
    <property type="match status" value="3"/>
</dbReference>
<gene>
    <name evidence="3" type="ORF">U7230_08750</name>
</gene>
<reference evidence="3 4" key="1">
    <citation type="journal article" date="2024" name="Front. Microbiol.">
        <title>Novel thermophilic genera Geochorda gen. nov. and Carboxydochorda gen. nov. from the deep terrestrial subsurface reveal the ecophysiological diversity in the class Limnochordia.</title>
        <authorList>
            <person name="Karnachuk O.V."/>
            <person name="Lukina A.P."/>
            <person name="Avakyan M.R."/>
            <person name="Kadnikov V.V."/>
            <person name="Begmatov S."/>
            <person name="Beletsky A.V."/>
            <person name="Vlasova K.G."/>
            <person name="Novikov A.A."/>
            <person name="Shcherbakova V.A."/>
            <person name="Mardanov A.V."/>
            <person name="Ravin N.V."/>
        </authorList>
    </citation>
    <scope>NUCLEOTIDE SEQUENCE [LARGE SCALE GENOMIC DNA]</scope>
    <source>
        <strain evidence="3 4">L945</strain>
    </source>
</reference>